<name>A0A7D4UQH0_9SPHI</name>
<evidence type="ECO:0000313" key="2">
    <source>
        <dbReference type="Proteomes" id="UP000505355"/>
    </source>
</evidence>
<dbReference type="EMBL" id="CP054139">
    <property type="protein sequence ID" value="QKJ32940.1"/>
    <property type="molecule type" value="Genomic_DNA"/>
</dbReference>
<dbReference type="KEGG" id="mmab:HQ865_25370"/>
<dbReference type="AlphaFoldDB" id="A0A7D4UQH0"/>
<gene>
    <name evidence="1" type="ORF">HQ865_25370</name>
</gene>
<proteinExistence type="predicted"/>
<keyword evidence="2" id="KW-1185">Reference proteome</keyword>
<organism evidence="1 2">
    <name type="scientific">Mucilaginibacter mali</name>
    <dbReference type="NCBI Taxonomy" id="2740462"/>
    <lineage>
        <taxon>Bacteria</taxon>
        <taxon>Pseudomonadati</taxon>
        <taxon>Bacteroidota</taxon>
        <taxon>Sphingobacteriia</taxon>
        <taxon>Sphingobacteriales</taxon>
        <taxon>Sphingobacteriaceae</taxon>
        <taxon>Mucilaginibacter</taxon>
    </lineage>
</organism>
<dbReference type="RefSeq" id="WP_173417585.1">
    <property type="nucleotide sequence ID" value="NZ_CP054139.1"/>
</dbReference>
<sequence>MSVRTECWDIAHDWANRQDGTGIGAGGNMLYGGGCIYSYGEHFIIAKHVKNETGERAVLFTERTYSQTTAKHIAIVRNASSHLNIIYVADPALTKEELFEDWKERIVTIGEKLAQAKRPQKHAAEIAGLFSEATRYANFFGYAIPEPLAQVGNIRNSAQFAAYLEMDRAEKAAELAKQKKRSQKLQKAKLKAWRAFETNNYIGSDGWDYLRCNVNTCEVETTQSVTFSLFEGKALFAQITATLAKGGCKDCGQKFLGEYPIIEINKDHIRIGCHKVAIKEINRFANQQGWL</sequence>
<dbReference type="Proteomes" id="UP000505355">
    <property type="component" value="Chromosome"/>
</dbReference>
<evidence type="ECO:0000313" key="1">
    <source>
        <dbReference type="EMBL" id="QKJ32940.1"/>
    </source>
</evidence>
<protein>
    <submittedName>
        <fullName evidence="1">Uncharacterized protein</fullName>
    </submittedName>
</protein>
<accession>A0A7D4UQH0</accession>
<reference evidence="1 2" key="1">
    <citation type="submission" date="2020-05" db="EMBL/GenBank/DDBJ databases">
        <title>Mucilaginibacter mali sp. nov.</title>
        <authorList>
            <person name="Kim H.S."/>
            <person name="Lee K.C."/>
            <person name="Suh M.K."/>
            <person name="Kim J.-S."/>
            <person name="Han K.-I."/>
            <person name="Eom M.K."/>
            <person name="Shin Y.K."/>
            <person name="Lee J.-S."/>
        </authorList>
    </citation>
    <scope>NUCLEOTIDE SEQUENCE [LARGE SCALE GENOMIC DNA]</scope>
    <source>
        <strain evidence="1 2">G2-14</strain>
    </source>
</reference>